<evidence type="ECO:0000313" key="3">
    <source>
        <dbReference type="Proteomes" id="UP000239532"/>
    </source>
</evidence>
<reference evidence="2 3" key="1">
    <citation type="submission" date="2016-11" db="EMBL/GenBank/DDBJ databases">
        <title>Trade-off between light-utilization and light-protection in marine flavobacteria.</title>
        <authorList>
            <person name="Kumagai Y."/>
        </authorList>
    </citation>
    <scope>NUCLEOTIDE SEQUENCE [LARGE SCALE GENOMIC DNA]</scope>
    <source>
        <strain evidence="2 3">JCM 17109</strain>
    </source>
</reference>
<organism evidence="2 3">
    <name type="scientific">Nonlabens agnitus</name>
    <dbReference type="NCBI Taxonomy" id="870484"/>
    <lineage>
        <taxon>Bacteria</taxon>
        <taxon>Pseudomonadati</taxon>
        <taxon>Bacteroidota</taxon>
        <taxon>Flavobacteriia</taxon>
        <taxon>Flavobacteriales</taxon>
        <taxon>Flavobacteriaceae</taxon>
        <taxon>Nonlabens</taxon>
    </lineage>
</organism>
<dbReference type="EMBL" id="MQUC01000003">
    <property type="protein sequence ID" value="PRP67051.1"/>
    <property type="molecule type" value="Genomic_DNA"/>
</dbReference>
<dbReference type="AlphaFoldDB" id="A0A2S9WU99"/>
<name>A0A2S9WU99_9FLAO</name>
<dbReference type="Proteomes" id="UP000239532">
    <property type="component" value="Unassembled WGS sequence"/>
</dbReference>
<sequence length="126" mass="14651">MNHLTSLFLLFLITFPIVGLAQEQQTVENTSFEVQYPIKNTLKPVDAKKETQLILSKTDLDKEATTVLKQLIKKHAQASNKYRKSATLTREQQMELKELETRYKFELKQLLGEDNYKKLLVVVHTD</sequence>
<evidence type="ECO:0000313" key="2">
    <source>
        <dbReference type="EMBL" id="PRP67051.1"/>
    </source>
</evidence>
<feature type="chain" id="PRO_5015741276" evidence="1">
    <location>
        <begin position="22"/>
        <end position="126"/>
    </location>
</feature>
<gene>
    <name evidence="2" type="ORF">BST86_08020</name>
</gene>
<comment type="caution">
    <text evidence="2">The sequence shown here is derived from an EMBL/GenBank/DDBJ whole genome shotgun (WGS) entry which is preliminary data.</text>
</comment>
<accession>A0A2S9WU99</accession>
<protein>
    <submittedName>
        <fullName evidence="2">Uncharacterized protein</fullName>
    </submittedName>
</protein>
<proteinExistence type="predicted"/>
<dbReference type="RefSeq" id="WP_105982827.1">
    <property type="nucleotide sequence ID" value="NZ_MQUC01000003.1"/>
</dbReference>
<evidence type="ECO:0000256" key="1">
    <source>
        <dbReference type="SAM" id="SignalP"/>
    </source>
</evidence>
<keyword evidence="1" id="KW-0732">Signal</keyword>
<feature type="signal peptide" evidence="1">
    <location>
        <begin position="1"/>
        <end position="21"/>
    </location>
</feature>
<keyword evidence="3" id="KW-1185">Reference proteome</keyword>
<dbReference type="OrthoDB" id="9934764at2"/>